<accession>A0ABV0QEL5</accession>
<evidence type="ECO:0000256" key="5">
    <source>
        <dbReference type="ARBA" id="ARBA00022989"/>
    </source>
</evidence>
<evidence type="ECO:0000256" key="1">
    <source>
        <dbReference type="ARBA" id="ARBA00004167"/>
    </source>
</evidence>
<feature type="domain" description="Fibronectin type-III" evidence="8">
    <location>
        <begin position="53"/>
        <end position="157"/>
    </location>
</feature>
<evidence type="ECO:0000313" key="10">
    <source>
        <dbReference type="Proteomes" id="UP001434883"/>
    </source>
</evidence>
<proteinExistence type="predicted"/>
<protein>
    <submittedName>
        <fullName evidence="9">Ephrin type-A receptor 3</fullName>
    </submittedName>
</protein>
<dbReference type="Gene3D" id="2.60.40.10">
    <property type="entry name" value="Immunoglobulins"/>
    <property type="match status" value="1"/>
</dbReference>
<keyword evidence="5" id="KW-1133">Transmembrane helix</keyword>
<evidence type="ECO:0000256" key="4">
    <source>
        <dbReference type="ARBA" id="ARBA00022840"/>
    </source>
</evidence>
<keyword evidence="3" id="KW-0547">Nucleotide-binding</keyword>
<dbReference type="PANTHER" id="PTHR46877">
    <property type="entry name" value="EPH RECEPTOR A5"/>
    <property type="match status" value="1"/>
</dbReference>
<keyword evidence="2" id="KW-0812">Transmembrane</keyword>
<evidence type="ECO:0000259" key="8">
    <source>
        <dbReference type="PROSITE" id="PS50853"/>
    </source>
</evidence>
<evidence type="ECO:0000256" key="7">
    <source>
        <dbReference type="ARBA" id="ARBA00023170"/>
    </source>
</evidence>
<dbReference type="PANTHER" id="PTHR46877:SF12">
    <property type="entry name" value="EPHRIN TYPE-A RECEPTOR 3"/>
    <property type="match status" value="1"/>
</dbReference>
<comment type="subcellular location">
    <subcellularLocation>
        <location evidence="1">Membrane</location>
        <topology evidence="1">Single-pass membrane protein</topology>
    </subcellularLocation>
</comment>
<evidence type="ECO:0000313" key="9">
    <source>
        <dbReference type="EMBL" id="MEQ2194264.1"/>
    </source>
</evidence>
<keyword evidence="4" id="KW-0067">ATP-binding</keyword>
<evidence type="ECO:0000256" key="6">
    <source>
        <dbReference type="ARBA" id="ARBA00023136"/>
    </source>
</evidence>
<dbReference type="InterPro" id="IPR036116">
    <property type="entry name" value="FN3_sf"/>
</dbReference>
<dbReference type="InterPro" id="IPR050449">
    <property type="entry name" value="Ephrin_rcpt_TKs"/>
</dbReference>
<evidence type="ECO:0000256" key="3">
    <source>
        <dbReference type="ARBA" id="ARBA00022741"/>
    </source>
</evidence>
<keyword evidence="6" id="KW-0472">Membrane</keyword>
<dbReference type="SUPFAM" id="SSF49265">
    <property type="entry name" value="Fibronectin type III"/>
    <property type="match status" value="1"/>
</dbReference>
<dbReference type="InterPro" id="IPR003961">
    <property type="entry name" value="FN3_dom"/>
</dbReference>
<dbReference type="InterPro" id="IPR013783">
    <property type="entry name" value="Ig-like_fold"/>
</dbReference>
<keyword evidence="10" id="KW-1185">Reference proteome</keyword>
<organism evidence="9 10">
    <name type="scientific">Xenoophorus captivus</name>
    <dbReference type="NCBI Taxonomy" id="1517983"/>
    <lineage>
        <taxon>Eukaryota</taxon>
        <taxon>Metazoa</taxon>
        <taxon>Chordata</taxon>
        <taxon>Craniata</taxon>
        <taxon>Vertebrata</taxon>
        <taxon>Euteleostomi</taxon>
        <taxon>Actinopterygii</taxon>
        <taxon>Neopterygii</taxon>
        <taxon>Teleostei</taxon>
        <taxon>Neoteleostei</taxon>
        <taxon>Acanthomorphata</taxon>
        <taxon>Ovalentaria</taxon>
        <taxon>Atherinomorphae</taxon>
        <taxon>Cyprinodontiformes</taxon>
        <taxon>Goodeidae</taxon>
        <taxon>Xenoophorus</taxon>
    </lineage>
</organism>
<dbReference type="Proteomes" id="UP001434883">
    <property type="component" value="Unassembled WGS sequence"/>
</dbReference>
<gene>
    <name evidence="9" type="primary">EPHA3_5</name>
    <name evidence="9" type="ORF">XENOCAPTIV_026411</name>
</gene>
<name>A0ABV0QEL5_9TELE</name>
<dbReference type="EMBL" id="JAHRIN010009059">
    <property type="protein sequence ID" value="MEQ2194264.1"/>
    <property type="molecule type" value="Genomic_DNA"/>
</dbReference>
<dbReference type="Pfam" id="PF00041">
    <property type="entry name" value="fn3"/>
    <property type="match status" value="1"/>
</dbReference>
<dbReference type="PROSITE" id="PS50853">
    <property type="entry name" value="FN3"/>
    <property type="match status" value="1"/>
</dbReference>
<dbReference type="PRINTS" id="PR00014">
    <property type="entry name" value="FNTYPEIII"/>
</dbReference>
<dbReference type="SMART" id="SM00060">
    <property type="entry name" value="FN3"/>
    <property type="match status" value="1"/>
</dbReference>
<dbReference type="CDD" id="cd00063">
    <property type="entry name" value="FN3"/>
    <property type="match status" value="1"/>
</dbReference>
<reference evidence="9 10" key="1">
    <citation type="submission" date="2021-06" db="EMBL/GenBank/DDBJ databases">
        <authorList>
            <person name="Palmer J.M."/>
        </authorList>
    </citation>
    <scope>NUCLEOTIDE SEQUENCE [LARGE SCALE GENOMIC DNA]</scope>
    <source>
        <strain evidence="9 10">XC_2019</strain>
        <tissue evidence="9">Muscle</tissue>
    </source>
</reference>
<sequence length="164" mass="18087">MLPHKAANRIRLPGTIDNFQDSELGTELPLNRTLTEPSVSLLHPLSVYVSGPAPSPVTVIQKEKTSRNSVSLSWQEPDRPNGIILDYEIKYYEKTLHPCHTVKKQPAGIYTILRARGCNVTLNGLKPNTAYLLQIRARTAAGYGASSPSFQLETSPDCKLNMEG</sequence>
<evidence type="ECO:0000256" key="2">
    <source>
        <dbReference type="ARBA" id="ARBA00022692"/>
    </source>
</evidence>
<keyword evidence="7 9" id="KW-0675">Receptor</keyword>
<comment type="caution">
    <text evidence="9">The sequence shown here is derived from an EMBL/GenBank/DDBJ whole genome shotgun (WGS) entry which is preliminary data.</text>
</comment>